<dbReference type="InterPro" id="IPR025631">
    <property type="entry name" value="Porin_10"/>
</dbReference>
<gene>
    <name evidence="1" type="ORF">DM808_02030</name>
</gene>
<protein>
    <recommendedName>
        <fullName evidence="3">Porin</fullName>
    </recommendedName>
</protein>
<dbReference type="Proteomes" id="UP000247917">
    <property type="component" value="Chromosome"/>
</dbReference>
<evidence type="ECO:0000313" key="1">
    <source>
        <dbReference type="EMBL" id="AWU39932.1"/>
    </source>
</evidence>
<dbReference type="Pfam" id="PF14121">
    <property type="entry name" value="Porin_10"/>
    <property type="match status" value="1"/>
</dbReference>
<keyword evidence="2" id="KW-1185">Reference proteome</keyword>
<accession>A0ABN5M9L4</accession>
<sequence>MKIFIFSFLFFIFYISFSVKSMEKENIMQKKIWGIYHPISKDYKYWTEDNKKKRNLDTNSFSIEKEYSHNFFIKDNFGFFKLKEKDLIIPNSDTEKKFLSYCNTIFFNKNYLPKMYFLNDIFFSREKIRYFDVKTPISEIFYIKNSFQEKILSGLFSQSPNQKINYSIEYRNIFFEEESNIDLKKHHNLFLSTFNYKYSDFYHDKLIWGHFLYQNFYNKKKSKIPFWKTTDNSNFFFDKKNFFHKRLYISFFQNISPSWIKSNHRERSIFLIEKIEYSKYLKSFFNSKEKFQNNRINLSYLKNESSLIFEIKKKLNIEIGAIHDQIHYQLFSNYLFDPVYENEKKNLNFNKIYLETKINYFINNIFKINSYAKWLISKNNLQISTQLDTNLWSKFQFLIKFNINNNISSDFINFYMFQKDGNCYNNQQYNNEILYIKSINFSIFSKKKLNVFFNIYDINRTNQNNNPNLLYWKYIRTWNLKIKIIHDIWKFHFNNLILFQNQKSDQLNFSIPNVLSKNTISYENSYFNKALLVQTGFSIHYFNKYFHQYFSYPFDLFSFYLENECFPTKIGGVPFIDYFLNFKIFRTIFYSSIQNIGFSHNKKNIFNHKNKDYFFKIGILWNLFT</sequence>
<evidence type="ECO:0000313" key="2">
    <source>
        <dbReference type="Proteomes" id="UP000247917"/>
    </source>
</evidence>
<proteinExistence type="predicted"/>
<evidence type="ECO:0008006" key="3">
    <source>
        <dbReference type="Google" id="ProtNLM"/>
    </source>
</evidence>
<dbReference type="RefSeq" id="WP_110495323.1">
    <property type="nucleotide sequence ID" value="NZ_CP029811.1"/>
</dbReference>
<dbReference type="EMBL" id="CP029812">
    <property type="protein sequence ID" value="AWU39932.1"/>
    <property type="molecule type" value="Genomic_DNA"/>
</dbReference>
<name>A0ABN5M9L4_9FLAO</name>
<reference evidence="1 2" key="1">
    <citation type="journal article" date="2018" name="Genome Biol. Evol.">
        <title>Parallel and Gradual Genome Erosion in the Blattabacterium Endosymbionts of Mastotermes darwiniensis and Cryptocercus Wood Roaches.</title>
        <authorList>
            <person name="Kinjo Y."/>
            <person name="Bourguignon T."/>
            <person name="Tong K.J."/>
            <person name="Kuwahara H."/>
            <person name="Lim S.J."/>
            <person name="Yoon K.B."/>
            <person name="Shigenobu S."/>
            <person name="Park Y.C."/>
            <person name="Nalepa C.A."/>
            <person name="Hongoh Y."/>
            <person name="Ohkuma M."/>
            <person name="Lo N."/>
            <person name="Tokuda G."/>
        </authorList>
    </citation>
    <scope>NUCLEOTIDE SEQUENCE [LARGE SCALE GENOMIC DNA]</scope>
    <source>
        <strain evidence="1 2">CPUsv</strain>
    </source>
</reference>
<organism evidence="1 2">
    <name type="scientific">Blattabacterium punctulatus</name>
    <dbReference type="NCBI Taxonomy" id="164514"/>
    <lineage>
        <taxon>Bacteria</taxon>
        <taxon>Pseudomonadati</taxon>
        <taxon>Bacteroidota</taxon>
        <taxon>Flavobacteriia</taxon>
        <taxon>Flavobacteriales</taxon>
        <taxon>Blattabacteriaceae</taxon>
        <taxon>Blattabacterium</taxon>
    </lineage>
</organism>